<evidence type="ECO:0000313" key="3">
    <source>
        <dbReference type="Proteomes" id="UP000314294"/>
    </source>
</evidence>
<evidence type="ECO:0000313" key="2">
    <source>
        <dbReference type="EMBL" id="TNN23235.1"/>
    </source>
</evidence>
<feature type="region of interest" description="Disordered" evidence="1">
    <location>
        <begin position="14"/>
        <end position="36"/>
    </location>
</feature>
<reference evidence="2 3" key="1">
    <citation type="submission" date="2019-03" db="EMBL/GenBank/DDBJ databases">
        <title>First draft genome of Liparis tanakae, snailfish: a comprehensive survey of snailfish specific genes.</title>
        <authorList>
            <person name="Kim W."/>
            <person name="Song I."/>
            <person name="Jeong J.-H."/>
            <person name="Kim D."/>
            <person name="Kim S."/>
            <person name="Ryu S."/>
            <person name="Song J.Y."/>
            <person name="Lee S.K."/>
        </authorList>
    </citation>
    <scope>NUCLEOTIDE SEQUENCE [LARGE SCALE GENOMIC DNA]</scope>
    <source>
        <tissue evidence="2">Muscle</tissue>
    </source>
</reference>
<organism evidence="2 3">
    <name type="scientific">Liparis tanakae</name>
    <name type="common">Tanaka's snailfish</name>
    <dbReference type="NCBI Taxonomy" id="230148"/>
    <lineage>
        <taxon>Eukaryota</taxon>
        <taxon>Metazoa</taxon>
        <taxon>Chordata</taxon>
        <taxon>Craniata</taxon>
        <taxon>Vertebrata</taxon>
        <taxon>Euteleostomi</taxon>
        <taxon>Actinopterygii</taxon>
        <taxon>Neopterygii</taxon>
        <taxon>Teleostei</taxon>
        <taxon>Neoteleostei</taxon>
        <taxon>Acanthomorphata</taxon>
        <taxon>Eupercaria</taxon>
        <taxon>Perciformes</taxon>
        <taxon>Cottioidei</taxon>
        <taxon>Cottales</taxon>
        <taxon>Liparidae</taxon>
        <taxon>Liparis</taxon>
    </lineage>
</organism>
<dbReference type="Proteomes" id="UP000314294">
    <property type="component" value="Unassembled WGS sequence"/>
</dbReference>
<gene>
    <name evidence="2" type="ORF">EYF80_066646</name>
</gene>
<keyword evidence="3" id="KW-1185">Reference proteome</keyword>
<accession>A0A4Z2E381</accession>
<sequence length="66" mass="7208">MTLVAGVMLGGWQRANPSQQTPTLLPRNPVQEEEEEEEERACWLDFVLVALGDDKVAVVVVVGMVG</sequence>
<dbReference type="EMBL" id="SRLO01019242">
    <property type="protein sequence ID" value="TNN23235.1"/>
    <property type="molecule type" value="Genomic_DNA"/>
</dbReference>
<dbReference type="AlphaFoldDB" id="A0A4Z2E381"/>
<protein>
    <submittedName>
        <fullName evidence="2">Uncharacterized protein</fullName>
    </submittedName>
</protein>
<evidence type="ECO:0000256" key="1">
    <source>
        <dbReference type="SAM" id="MobiDB-lite"/>
    </source>
</evidence>
<comment type="caution">
    <text evidence="2">The sequence shown here is derived from an EMBL/GenBank/DDBJ whole genome shotgun (WGS) entry which is preliminary data.</text>
</comment>
<name>A0A4Z2E381_9TELE</name>
<proteinExistence type="predicted"/>